<dbReference type="Proteomes" id="UP001333110">
    <property type="component" value="Unassembled WGS sequence"/>
</dbReference>
<sequence>MMNANSTPYCINRSIANRPREVVNPSHLGLARLHLETPFSFRPTERNEPCLILQRKSFGEPQQQPPNTHEFTKKTEPNISCSGDYCQQIGIHRGTLPLRPYAWHLREHLQLGQTQATRLPGCILRHASDTLRQLHTDLRV</sequence>
<gene>
    <name evidence="1" type="ORF">QYF61_015808</name>
</gene>
<dbReference type="AlphaFoldDB" id="A0AAN7RRR0"/>
<protein>
    <submittedName>
        <fullName evidence="1">Uncharacterized protein</fullName>
    </submittedName>
</protein>
<keyword evidence="2" id="KW-1185">Reference proteome</keyword>
<organism evidence="1 2">
    <name type="scientific">Mycteria americana</name>
    <name type="common">Wood stork</name>
    <dbReference type="NCBI Taxonomy" id="33587"/>
    <lineage>
        <taxon>Eukaryota</taxon>
        <taxon>Metazoa</taxon>
        <taxon>Chordata</taxon>
        <taxon>Craniata</taxon>
        <taxon>Vertebrata</taxon>
        <taxon>Euteleostomi</taxon>
        <taxon>Archelosauria</taxon>
        <taxon>Archosauria</taxon>
        <taxon>Dinosauria</taxon>
        <taxon>Saurischia</taxon>
        <taxon>Theropoda</taxon>
        <taxon>Coelurosauria</taxon>
        <taxon>Aves</taxon>
        <taxon>Neognathae</taxon>
        <taxon>Neoaves</taxon>
        <taxon>Aequornithes</taxon>
        <taxon>Ciconiiformes</taxon>
        <taxon>Ciconiidae</taxon>
        <taxon>Mycteria</taxon>
    </lineage>
</organism>
<name>A0AAN7RRR0_MYCAM</name>
<comment type="caution">
    <text evidence="1">The sequence shown here is derived from an EMBL/GenBank/DDBJ whole genome shotgun (WGS) entry which is preliminary data.</text>
</comment>
<accession>A0AAN7RRR0</accession>
<reference evidence="1 2" key="1">
    <citation type="journal article" date="2023" name="J. Hered.">
        <title>Chromosome-level genome of the wood stork (Mycteria americana) provides insight into avian chromosome evolution.</title>
        <authorList>
            <person name="Flamio R. Jr."/>
            <person name="Ramstad K.M."/>
        </authorList>
    </citation>
    <scope>NUCLEOTIDE SEQUENCE [LARGE SCALE GENOMIC DNA]</scope>
    <source>
        <strain evidence="1">JAX WOST 10</strain>
    </source>
</reference>
<evidence type="ECO:0000313" key="2">
    <source>
        <dbReference type="Proteomes" id="UP001333110"/>
    </source>
</evidence>
<evidence type="ECO:0000313" key="1">
    <source>
        <dbReference type="EMBL" id="KAK4817474.1"/>
    </source>
</evidence>
<dbReference type="EMBL" id="JAUNZN010000008">
    <property type="protein sequence ID" value="KAK4817474.1"/>
    <property type="molecule type" value="Genomic_DNA"/>
</dbReference>
<proteinExistence type="predicted"/>